<reference evidence="7 8" key="1">
    <citation type="submission" date="2024-09" db="EMBL/GenBank/DDBJ databases">
        <title>Genome sequencing and assembly of Phytophthora oleae, isolate VK10A, causative agent of rot of olive drupes.</title>
        <authorList>
            <person name="Conti Taguali S."/>
            <person name="Riolo M."/>
            <person name="La Spada F."/>
            <person name="Cacciola S.O."/>
            <person name="Dionisio G."/>
        </authorList>
    </citation>
    <scope>NUCLEOTIDE SEQUENCE [LARGE SCALE GENOMIC DNA]</scope>
    <source>
        <strain evidence="7 8">VK10A</strain>
    </source>
</reference>
<accession>A0ABD3FCI0</accession>
<dbReference type="GO" id="GO:0008233">
    <property type="term" value="F:peptidase activity"/>
    <property type="evidence" value="ECO:0007669"/>
    <property type="project" value="UniProtKB-KW"/>
</dbReference>
<evidence type="ECO:0000259" key="6">
    <source>
        <dbReference type="PROSITE" id="PS50240"/>
    </source>
</evidence>
<keyword evidence="8" id="KW-1185">Reference proteome</keyword>
<evidence type="ECO:0000256" key="2">
    <source>
        <dbReference type="ARBA" id="ARBA00022525"/>
    </source>
</evidence>
<keyword evidence="5" id="KW-0843">Virulence</keyword>
<dbReference type="Proteomes" id="UP001632037">
    <property type="component" value="Unassembled WGS sequence"/>
</dbReference>
<dbReference type="InterPro" id="IPR009003">
    <property type="entry name" value="Peptidase_S1_PA"/>
</dbReference>
<protein>
    <recommendedName>
        <fullName evidence="6">Peptidase S1 domain-containing protein</fullName>
    </recommendedName>
</protein>
<dbReference type="Pfam" id="PF00089">
    <property type="entry name" value="Trypsin"/>
    <property type="match status" value="1"/>
</dbReference>
<dbReference type="InterPro" id="IPR050127">
    <property type="entry name" value="Serine_Proteases_S1"/>
</dbReference>
<keyword evidence="4" id="KW-0378">Hydrolase</keyword>
<dbReference type="InterPro" id="IPR033116">
    <property type="entry name" value="TRYPSIN_SER"/>
</dbReference>
<keyword evidence="3" id="KW-0645">Protease</keyword>
<dbReference type="InterPro" id="IPR001254">
    <property type="entry name" value="Trypsin_dom"/>
</dbReference>
<sequence>MVCAGGVANRDGCTGDSGGPLIVENEKGEDVLVGVVSWAKDDTCGREGYYGVYSCVSSA</sequence>
<comment type="subcellular location">
    <subcellularLocation>
        <location evidence="1">Secreted</location>
    </subcellularLocation>
</comment>
<dbReference type="PANTHER" id="PTHR24264">
    <property type="entry name" value="TRYPSIN-RELATED"/>
    <property type="match status" value="1"/>
</dbReference>
<evidence type="ECO:0000256" key="5">
    <source>
        <dbReference type="ARBA" id="ARBA00023026"/>
    </source>
</evidence>
<dbReference type="InterPro" id="IPR043504">
    <property type="entry name" value="Peptidase_S1_PA_chymotrypsin"/>
</dbReference>
<dbReference type="SUPFAM" id="SSF50494">
    <property type="entry name" value="Trypsin-like serine proteases"/>
    <property type="match status" value="1"/>
</dbReference>
<dbReference type="GO" id="GO:0005576">
    <property type="term" value="C:extracellular region"/>
    <property type="evidence" value="ECO:0007669"/>
    <property type="project" value="UniProtKB-SubCell"/>
</dbReference>
<evidence type="ECO:0000313" key="7">
    <source>
        <dbReference type="EMBL" id="KAL3664478.1"/>
    </source>
</evidence>
<dbReference type="Gene3D" id="2.40.10.10">
    <property type="entry name" value="Trypsin-like serine proteases"/>
    <property type="match status" value="1"/>
</dbReference>
<dbReference type="GO" id="GO:0006508">
    <property type="term" value="P:proteolysis"/>
    <property type="evidence" value="ECO:0007669"/>
    <property type="project" value="UniProtKB-KW"/>
</dbReference>
<name>A0ABD3FCI0_9STRA</name>
<evidence type="ECO:0000256" key="3">
    <source>
        <dbReference type="ARBA" id="ARBA00022670"/>
    </source>
</evidence>
<dbReference type="EMBL" id="JBIMZQ010000023">
    <property type="protein sequence ID" value="KAL3664478.1"/>
    <property type="molecule type" value="Genomic_DNA"/>
</dbReference>
<dbReference type="PROSITE" id="PS50240">
    <property type="entry name" value="TRYPSIN_DOM"/>
    <property type="match status" value="1"/>
</dbReference>
<proteinExistence type="predicted"/>
<dbReference type="PANTHER" id="PTHR24264:SF65">
    <property type="entry name" value="SRCR DOMAIN-CONTAINING PROTEIN"/>
    <property type="match status" value="1"/>
</dbReference>
<dbReference type="AlphaFoldDB" id="A0ABD3FCI0"/>
<organism evidence="7 8">
    <name type="scientific">Phytophthora oleae</name>
    <dbReference type="NCBI Taxonomy" id="2107226"/>
    <lineage>
        <taxon>Eukaryota</taxon>
        <taxon>Sar</taxon>
        <taxon>Stramenopiles</taxon>
        <taxon>Oomycota</taxon>
        <taxon>Peronosporomycetes</taxon>
        <taxon>Peronosporales</taxon>
        <taxon>Peronosporaceae</taxon>
        <taxon>Phytophthora</taxon>
    </lineage>
</organism>
<evidence type="ECO:0000256" key="1">
    <source>
        <dbReference type="ARBA" id="ARBA00004613"/>
    </source>
</evidence>
<evidence type="ECO:0000313" key="8">
    <source>
        <dbReference type="Proteomes" id="UP001632037"/>
    </source>
</evidence>
<keyword evidence="2" id="KW-0964">Secreted</keyword>
<comment type="caution">
    <text evidence="7">The sequence shown here is derived from an EMBL/GenBank/DDBJ whole genome shotgun (WGS) entry which is preliminary data.</text>
</comment>
<gene>
    <name evidence="7" type="ORF">V7S43_010232</name>
</gene>
<dbReference type="PROSITE" id="PS00135">
    <property type="entry name" value="TRYPSIN_SER"/>
    <property type="match status" value="1"/>
</dbReference>
<feature type="domain" description="Peptidase S1" evidence="6">
    <location>
        <begin position="1"/>
        <end position="59"/>
    </location>
</feature>
<evidence type="ECO:0000256" key="4">
    <source>
        <dbReference type="ARBA" id="ARBA00022801"/>
    </source>
</evidence>